<name>A0ABY7FX79_MYAAR</name>
<accession>A0ABY7FX79</accession>
<organism evidence="1 2">
    <name type="scientific">Mya arenaria</name>
    <name type="common">Soft-shell clam</name>
    <dbReference type="NCBI Taxonomy" id="6604"/>
    <lineage>
        <taxon>Eukaryota</taxon>
        <taxon>Metazoa</taxon>
        <taxon>Spiralia</taxon>
        <taxon>Lophotrochozoa</taxon>
        <taxon>Mollusca</taxon>
        <taxon>Bivalvia</taxon>
        <taxon>Autobranchia</taxon>
        <taxon>Heteroconchia</taxon>
        <taxon>Euheterodonta</taxon>
        <taxon>Imparidentia</taxon>
        <taxon>Neoheterodontei</taxon>
        <taxon>Myida</taxon>
        <taxon>Myoidea</taxon>
        <taxon>Myidae</taxon>
        <taxon>Mya</taxon>
    </lineage>
</organism>
<keyword evidence="2" id="KW-1185">Reference proteome</keyword>
<dbReference type="EMBL" id="CP111025">
    <property type="protein sequence ID" value="WAR25889.1"/>
    <property type="molecule type" value="Genomic_DNA"/>
</dbReference>
<evidence type="ECO:0000313" key="2">
    <source>
        <dbReference type="Proteomes" id="UP001164746"/>
    </source>
</evidence>
<dbReference type="Proteomes" id="UP001164746">
    <property type="component" value="Chromosome 14"/>
</dbReference>
<reference evidence="1" key="1">
    <citation type="submission" date="2022-11" db="EMBL/GenBank/DDBJ databases">
        <title>Centuries of genome instability and evolution in soft-shell clam transmissible cancer (bioRxiv).</title>
        <authorList>
            <person name="Hart S.F.M."/>
            <person name="Yonemitsu M.A."/>
            <person name="Giersch R.M."/>
            <person name="Beal B.F."/>
            <person name="Arriagada G."/>
            <person name="Davis B.W."/>
            <person name="Ostrander E.A."/>
            <person name="Goff S.P."/>
            <person name="Metzger M.J."/>
        </authorList>
    </citation>
    <scope>NUCLEOTIDE SEQUENCE</scope>
    <source>
        <strain evidence="1">MELC-2E11</strain>
        <tissue evidence="1">Siphon/mantle</tissue>
    </source>
</reference>
<proteinExistence type="predicted"/>
<sequence>MSYNSLDQAHVDNSLAGLCQLVEIFHKQGQCVLWALSVCWITRWGFEGNGVRFIGNQRLGQSSKAGCTATCVKLTPKFASCIRQLHQDFRRKKDIRILRDHLLKKETTYNYTSSEIQNGLIQICGENTDCSTI</sequence>
<evidence type="ECO:0000313" key="1">
    <source>
        <dbReference type="EMBL" id="WAR25889.1"/>
    </source>
</evidence>
<gene>
    <name evidence="1" type="ORF">MAR_011593</name>
</gene>
<protein>
    <submittedName>
        <fullName evidence="1">Uncharacterized protein</fullName>
    </submittedName>
</protein>